<reference evidence="1 2" key="1">
    <citation type="journal article" date="2008" name="PLoS ONE">
        <title>Comparative analysis of Acinetobacters: three genomes for three lifestyles.</title>
        <authorList>
            <person name="Vallenet D."/>
            <person name="Nordmann P."/>
            <person name="Barbe V."/>
            <person name="Poirel L."/>
            <person name="Mangenot S."/>
            <person name="Bataille E."/>
            <person name="Dossat C."/>
            <person name="Gas S."/>
            <person name="Kreimeyer A."/>
            <person name="Lenoble P."/>
            <person name="Oztas S."/>
            <person name="Poulain J."/>
            <person name="Segurens B."/>
            <person name="Robert C."/>
            <person name="Abergel C."/>
            <person name="Claverie J.M."/>
            <person name="Raoult D."/>
            <person name="Medigue C."/>
            <person name="Weissenbach J."/>
            <person name="Cruveiller S."/>
        </authorList>
    </citation>
    <scope>NUCLEOTIDE SEQUENCE [LARGE SCALE GENOMIC DNA]</scope>
    <source>
        <strain evidence="1 2">SDF</strain>
    </source>
</reference>
<proteinExistence type="predicted"/>
<evidence type="ECO:0000313" key="1">
    <source>
        <dbReference type="EMBL" id="CAP01127.1"/>
    </source>
</evidence>
<dbReference type="Gene3D" id="3.30.2000.20">
    <property type="match status" value="1"/>
</dbReference>
<dbReference type="KEGG" id="abm:ABSDF1790"/>
<dbReference type="EMBL" id="CU468230">
    <property type="protein sequence ID" value="CAP01127.1"/>
    <property type="molecule type" value="Genomic_DNA"/>
</dbReference>
<accession>B0VNP9</accession>
<organism evidence="1 2">
    <name type="scientific">Acinetobacter baumannii (strain SDF)</name>
    <dbReference type="NCBI Taxonomy" id="509170"/>
    <lineage>
        <taxon>Bacteria</taxon>
        <taxon>Pseudomonadati</taxon>
        <taxon>Pseudomonadota</taxon>
        <taxon>Gammaproteobacteria</taxon>
        <taxon>Moraxellales</taxon>
        <taxon>Moraxellaceae</taxon>
        <taxon>Acinetobacter</taxon>
        <taxon>Acinetobacter calcoaceticus/baumannii complex</taxon>
    </lineage>
</organism>
<dbReference type="HOGENOM" id="CLU_155032_0_0_6"/>
<sequence>MASRLTILLRNTVVKMAMTLDQARQAIITRAMAFTGIEQTRIKYPNKDFTVPSDGLWCDINVLWGGSIIAGIGDVPCTRRTGIISINCMARLNTHEVAITKLADAWLAHFEYFKSGQLEVLQGQAQNLGSNGDFVQYNITIGYRVN</sequence>
<dbReference type="AlphaFoldDB" id="B0VNP9"/>
<dbReference type="BioCyc" id="ABAU509170:GCL9-1468-MONOMER"/>
<name>B0VNP9_ACIBS</name>
<gene>
    <name evidence="1" type="ordered locus">ABSDF1790</name>
</gene>
<evidence type="ECO:0000313" key="2">
    <source>
        <dbReference type="Proteomes" id="UP000001741"/>
    </source>
</evidence>
<protein>
    <submittedName>
        <fullName evidence="1">Uncharacterized protein</fullName>
    </submittedName>
</protein>
<dbReference type="Proteomes" id="UP000001741">
    <property type="component" value="Chromosome"/>
</dbReference>